<evidence type="ECO:0000256" key="6">
    <source>
        <dbReference type="SAM" id="MobiDB-lite"/>
    </source>
</evidence>
<dbReference type="InterPro" id="IPR050655">
    <property type="entry name" value="Plant_B3_domain"/>
</dbReference>
<dbReference type="Proteomes" id="UP001386955">
    <property type="component" value="Unassembled WGS sequence"/>
</dbReference>
<dbReference type="InterPro" id="IPR003340">
    <property type="entry name" value="B3_DNA-bd"/>
</dbReference>
<dbReference type="EMBL" id="JAYMYS010000004">
    <property type="protein sequence ID" value="KAK7395926.1"/>
    <property type="molecule type" value="Genomic_DNA"/>
</dbReference>
<feature type="domain" description="TF-B3" evidence="7">
    <location>
        <begin position="15"/>
        <end position="108"/>
    </location>
</feature>
<evidence type="ECO:0000256" key="5">
    <source>
        <dbReference type="ARBA" id="ARBA00023242"/>
    </source>
</evidence>
<accession>A0AAN9SGD5</accession>
<dbReference type="PANTHER" id="PTHR31920">
    <property type="entry name" value="B3 DOMAIN-CONTAINING"/>
    <property type="match status" value="1"/>
</dbReference>
<dbReference type="AlphaFoldDB" id="A0AAN9SGD5"/>
<comment type="caution">
    <text evidence="8">The sequence shown here is derived from an EMBL/GenBank/DDBJ whole genome shotgun (WGS) entry which is preliminary data.</text>
</comment>
<evidence type="ECO:0000259" key="7">
    <source>
        <dbReference type="PROSITE" id="PS50863"/>
    </source>
</evidence>
<protein>
    <recommendedName>
        <fullName evidence="7">TF-B3 domain-containing protein</fullName>
    </recommendedName>
</protein>
<evidence type="ECO:0000313" key="8">
    <source>
        <dbReference type="EMBL" id="KAK7395926.1"/>
    </source>
</evidence>
<keyword evidence="2" id="KW-0805">Transcription regulation</keyword>
<evidence type="ECO:0000313" key="9">
    <source>
        <dbReference type="Proteomes" id="UP001386955"/>
    </source>
</evidence>
<organism evidence="8 9">
    <name type="scientific">Psophocarpus tetragonolobus</name>
    <name type="common">Winged bean</name>
    <name type="synonym">Dolichos tetragonolobus</name>
    <dbReference type="NCBI Taxonomy" id="3891"/>
    <lineage>
        <taxon>Eukaryota</taxon>
        <taxon>Viridiplantae</taxon>
        <taxon>Streptophyta</taxon>
        <taxon>Embryophyta</taxon>
        <taxon>Tracheophyta</taxon>
        <taxon>Spermatophyta</taxon>
        <taxon>Magnoliopsida</taxon>
        <taxon>eudicotyledons</taxon>
        <taxon>Gunneridae</taxon>
        <taxon>Pentapetalae</taxon>
        <taxon>rosids</taxon>
        <taxon>fabids</taxon>
        <taxon>Fabales</taxon>
        <taxon>Fabaceae</taxon>
        <taxon>Papilionoideae</taxon>
        <taxon>50 kb inversion clade</taxon>
        <taxon>NPAAA clade</taxon>
        <taxon>indigoferoid/millettioid clade</taxon>
        <taxon>Phaseoleae</taxon>
        <taxon>Psophocarpus</taxon>
    </lineage>
</organism>
<dbReference type="Gene3D" id="2.40.330.10">
    <property type="entry name" value="DNA-binding pseudobarrel domain"/>
    <property type="match status" value="2"/>
</dbReference>
<sequence>MATGCSHKSDAKQIRFFKIITASNLHEEKLMIPIKFVRKYGEGLTNTVFLKTPNGAQWKLKLEKKDGKIWFQKGWREFAEYHSLVHGHLLIFRFETTSRFQVHIFDLSALEIDYPSKRTDDKVSSNIRGSKPPNQENLGKHRTSQKRKDKPSLEFLQRYKLRSRKRVKVDNTKILPKEAWHHPDTKCKGKSKAMDNQVTALERASSFESCNPFFLLVMHPSYIRHGTLNVPFTFGRTHLDLQKRRGPINLQVLNGRVWPANILIQKGKTITKFRFSGGWKAFSKHNNLKVDDVCIFELIKRTKLTFLVHIFRETKSSNCLTSKGRIDV</sequence>
<evidence type="ECO:0000256" key="4">
    <source>
        <dbReference type="ARBA" id="ARBA00023163"/>
    </source>
</evidence>
<dbReference type="GO" id="GO:0005634">
    <property type="term" value="C:nucleus"/>
    <property type="evidence" value="ECO:0007669"/>
    <property type="project" value="UniProtKB-SubCell"/>
</dbReference>
<feature type="region of interest" description="Disordered" evidence="6">
    <location>
        <begin position="119"/>
        <end position="149"/>
    </location>
</feature>
<proteinExistence type="predicted"/>
<dbReference type="PROSITE" id="PS50863">
    <property type="entry name" value="B3"/>
    <property type="match status" value="2"/>
</dbReference>
<keyword evidence="9" id="KW-1185">Reference proteome</keyword>
<dbReference type="SUPFAM" id="SSF101936">
    <property type="entry name" value="DNA-binding pseudobarrel domain"/>
    <property type="match status" value="2"/>
</dbReference>
<gene>
    <name evidence="8" type="ORF">VNO78_16536</name>
</gene>
<dbReference type="PANTHER" id="PTHR31920:SF108">
    <property type="entry name" value="B3 DOMAIN-CONTAINING TRANSCRIPTION FACTOR VRN1-LIKE"/>
    <property type="match status" value="1"/>
</dbReference>
<evidence type="ECO:0000256" key="3">
    <source>
        <dbReference type="ARBA" id="ARBA00023125"/>
    </source>
</evidence>
<evidence type="ECO:0000256" key="2">
    <source>
        <dbReference type="ARBA" id="ARBA00023015"/>
    </source>
</evidence>
<comment type="subcellular location">
    <subcellularLocation>
        <location evidence="1">Nucleus</location>
    </subcellularLocation>
</comment>
<keyword evidence="3" id="KW-0238">DNA-binding</keyword>
<keyword evidence="5" id="KW-0539">Nucleus</keyword>
<feature type="compositionally biased region" description="Polar residues" evidence="6">
    <location>
        <begin position="124"/>
        <end position="137"/>
    </location>
</feature>
<dbReference type="SMART" id="SM01019">
    <property type="entry name" value="B3"/>
    <property type="match status" value="2"/>
</dbReference>
<feature type="domain" description="TF-B3" evidence="7">
    <location>
        <begin position="213"/>
        <end position="314"/>
    </location>
</feature>
<name>A0AAN9SGD5_PSOTE</name>
<dbReference type="Pfam" id="PF02362">
    <property type="entry name" value="B3"/>
    <property type="match status" value="2"/>
</dbReference>
<dbReference type="CDD" id="cd10017">
    <property type="entry name" value="B3_DNA"/>
    <property type="match status" value="2"/>
</dbReference>
<keyword evidence="4" id="KW-0804">Transcription</keyword>
<feature type="compositionally biased region" description="Basic residues" evidence="6">
    <location>
        <begin position="140"/>
        <end position="149"/>
    </location>
</feature>
<evidence type="ECO:0000256" key="1">
    <source>
        <dbReference type="ARBA" id="ARBA00004123"/>
    </source>
</evidence>
<reference evidence="8 9" key="1">
    <citation type="submission" date="2024-01" db="EMBL/GenBank/DDBJ databases">
        <title>The genomes of 5 underutilized Papilionoideae crops provide insights into root nodulation and disease resistanc.</title>
        <authorList>
            <person name="Jiang F."/>
        </authorList>
    </citation>
    <scope>NUCLEOTIDE SEQUENCE [LARGE SCALE GENOMIC DNA]</scope>
    <source>
        <strain evidence="8">DUOXIRENSHENG_FW03</strain>
        <tissue evidence="8">Leaves</tissue>
    </source>
</reference>
<dbReference type="InterPro" id="IPR015300">
    <property type="entry name" value="DNA-bd_pseudobarrel_sf"/>
</dbReference>
<dbReference type="GO" id="GO:0003677">
    <property type="term" value="F:DNA binding"/>
    <property type="evidence" value="ECO:0007669"/>
    <property type="project" value="UniProtKB-KW"/>
</dbReference>